<dbReference type="Proteomes" id="UP000307874">
    <property type="component" value="Unassembled WGS sequence"/>
</dbReference>
<organism evidence="1 2">
    <name type="scientific">Martelella lutilitoris</name>
    <dbReference type="NCBI Taxonomy" id="2583532"/>
    <lineage>
        <taxon>Bacteria</taxon>
        <taxon>Pseudomonadati</taxon>
        <taxon>Pseudomonadota</taxon>
        <taxon>Alphaproteobacteria</taxon>
        <taxon>Hyphomicrobiales</taxon>
        <taxon>Aurantimonadaceae</taxon>
        <taxon>Martelella</taxon>
    </lineage>
</organism>
<evidence type="ECO:0000313" key="2">
    <source>
        <dbReference type="Proteomes" id="UP000307874"/>
    </source>
</evidence>
<name>A0A5C4JRQ7_9HYPH</name>
<comment type="caution">
    <text evidence="1">The sequence shown here is derived from an EMBL/GenBank/DDBJ whole genome shotgun (WGS) entry which is preliminary data.</text>
</comment>
<dbReference type="OrthoDB" id="4419620at2"/>
<evidence type="ECO:0000313" key="1">
    <source>
        <dbReference type="EMBL" id="TNB48053.1"/>
    </source>
</evidence>
<protein>
    <submittedName>
        <fullName evidence="1">Transcriptional regulator</fullName>
    </submittedName>
</protein>
<dbReference type="GO" id="GO:0003677">
    <property type="term" value="F:DNA binding"/>
    <property type="evidence" value="ECO:0007669"/>
    <property type="project" value="InterPro"/>
</dbReference>
<dbReference type="Gene3D" id="1.10.260.40">
    <property type="entry name" value="lambda repressor-like DNA-binding domains"/>
    <property type="match status" value="1"/>
</dbReference>
<proteinExistence type="predicted"/>
<dbReference type="EMBL" id="VCLB01000005">
    <property type="protein sequence ID" value="TNB48053.1"/>
    <property type="molecule type" value="Genomic_DNA"/>
</dbReference>
<keyword evidence="2" id="KW-1185">Reference proteome</keyword>
<dbReference type="AlphaFoldDB" id="A0A5C4JRQ7"/>
<gene>
    <name evidence="1" type="ORF">FF124_10760</name>
</gene>
<dbReference type="InterPro" id="IPR010982">
    <property type="entry name" value="Lambda_DNA-bd_dom_sf"/>
</dbReference>
<sequence length="77" mass="8406">MTPAQCRAARAMINWTQPRLAEAAALGLSTVVDFERERRKVSKEAVNAMQRTLETAGVIFVAENGEGPGVRMKKGMT</sequence>
<accession>A0A5C4JRQ7</accession>
<dbReference type="SUPFAM" id="SSF47413">
    <property type="entry name" value="lambda repressor-like DNA-binding domains"/>
    <property type="match status" value="1"/>
</dbReference>
<reference evidence="1 2" key="1">
    <citation type="submission" date="2019-06" db="EMBL/GenBank/DDBJ databases">
        <title>Martelella lutilitoris sp. nov., isolated from a tidal mudflat.</title>
        <authorList>
            <person name="Kim Y.-J."/>
        </authorList>
    </citation>
    <scope>NUCLEOTIDE SEQUENCE [LARGE SCALE GENOMIC DNA]</scope>
    <source>
        <strain evidence="1 2">GH2-6</strain>
    </source>
</reference>